<feature type="region of interest" description="Disordered" evidence="2">
    <location>
        <begin position="16"/>
        <end position="45"/>
    </location>
</feature>
<proteinExistence type="predicted"/>
<sequence>MNYIYRIYSDITHHHPSSLPLPSSPPPPSPPPPLLSSPPSPPLLSTNHLPDASGMVKLWHYPTATCLATISEKRQTLSIEVNPDRTKLLTTGSDALIHVYDLETRQLINTCGTSDSQQLMDGHKFRVFAAQYHPATQNTFISGGWDNTVQYWDDRNPHSFRHFTGPHICGDSLDIDASTNQILTGSWRRTDILQIWDFLTGAKIHDVPQNMDDTSSLYCAQWLGEDSIVSGGSSKNMAQVHNRTTLNVIGKLTNLPKAVYCIDNDHLGLDATIAIGFDCYIYLVKSERTGEVRVMTPESTTVRAYSVNNDF</sequence>
<dbReference type="PROSITE" id="PS50082">
    <property type="entry name" value="WD_REPEATS_2"/>
    <property type="match status" value="1"/>
</dbReference>
<dbReference type="PROSITE" id="PS50294">
    <property type="entry name" value="WD_REPEATS_REGION"/>
    <property type="match status" value="1"/>
</dbReference>
<dbReference type="OrthoDB" id="10251741at2759"/>
<gene>
    <name evidence="3" type="ORF">OCBIM_22032978mg</name>
</gene>
<dbReference type="InterPro" id="IPR001680">
    <property type="entry name" value="WD40_rpt"/>
</dbReference>
<dbReference type="PANTHER" id="PTHR47822">
    <property type="entry name" value="CARBOHYDRATE BINDING DOMAIN CONTAINING PROTEIN"/>
    <property type="match status" value="1"/>
</dbReference>
<accession>A0A0L8GIA9</accession>
<evidence type="ECO:0000256" key="2">
    <source>
        <dbReference type="SAM" id="MobiDB-lite"/>
    </source>
</evidence>
<reference evidence="3" key="1">
    <citation type="submission" date="2015-07" db="EMBL/GenBank/DDBJ databases">
        <title>MeaNS - Measles Nucleotide Surveillance Program.</title>
        <authorList>
            <person name="Tran T."/>
            <person name="Druce J."/>
        </authorList>
    </citation>
    <scope>NUCLEOTIDE SEQUENCE</scope>
    <source>
        <strain evidence="3">UCB-OBI-ISO-001</strain>
        <tissue evidence="3">Gonad</tissue>
    </source>
</reference>
<feature type="compositionally biased region" description="Pro residues" evidence="2">
    <location>
        <begin position="22"/>
        <end position="42"/>
    </location>
</feature>
<dbReference type="InterPro" id="IPR015943">
    <property type="entry name" value="WD40/YVTN_repeat-like_dom_sf"/>
</dbReference>
<protein>
    <submittedName>
        <fullName evidence="3">Uncharacterized protein</fullName>
    </submittedName>
</protein>
<dbReference type="Pfam" id="PF00400">
    <property type="entry name" value="WD40"/>
    <property type="match status" value="1"/>
</dbReference>
<dbReference type="SUPFAM" id="SSF50978">
    <property type="entry name" value="WD40 repeat-like"/>
    <property type="match status" value="1"/>
</dbReference>
<name>A0A0L8GIA9_OCTBM</name>
<feature type="repeat" description="WD" evidence="1">
    <location>
        <begin position="120"/>
        <end position="153"/>
    </location>
</feature>
<keyword evidence="1" id="KW-0853">WD repeat</keyword>
<evidence type="ECO:0000313" key="3">
    <source>
        <dbReference type="EMBL" id="KOF76737.1"/>
    </source>
</evidence>
<dbReference type="Gene3D" id="2.130.10.10">
    <property type="entry name" value="YVTN repeat-like/Quinoprotein amine dehydrogenase"/>
    <property type="match status" value="2"/>
</dbReference>
<dbReference type="STRING" id="37653.A0A0L8GIA9"/>
<dbReference type="AlphaFoldDB" id="A0A0L8GIA9"/>
<dbReference type="InterPro" id="IPR036322">
    <property type="entry name" value="WD40_repeat_dom_sf"/>
</dbReference>
<organism evidence="3">
    <name type="scientific">Octopus bimaculoides</name>
    <name type="common">California two-spotted octopus</name>
    <dbReference type="NCBI Taxonomy" id="37653"/>
    <lineage>
        <taxon>Eukaryota</taxon>
        <taxon>Metazoa</taxon>
        <taxon>Spiralia</taxon>
        <taxon>Lophotrochozoa</taxon>
        <taxon>Mollusca</taxon>
        <taxon>Cephalopoda</taxon>
        <taxon>Coleoidea</taxon>
        <taxon>Octopodiformes</taxon>
        <taxon>Octopoda</taxon>
        <taxon>Incirrata</taxon>
        <taxon>Octopodidae</taxon>
        <taxon>Octopus</taxon>
    </lineage>
</organism>
<dbReference type="EMBL" id="KQ421706">
    <property type="protein sequence ID" value="KOF76737.1"/>
    <property type="molecule type" value="Genomic_DNA"/>
</dbReference>
<dbReference type="SMART" id="SM00320">
    <property type="entry name" value="WD40"/>
    <property type="match status" value="4"/>
</dbReference>
<dbReference type="PANTHER" id="PTHR47822:SF2">
    <property type="entry name" value="F-BOX AND WD-40 DOMAIN PROTEIN 7"/>
    <property type="match status" value="1"/>
</dbReference>
<evidence type="ECO:0000256" key="1">
    <source>
        <dbReference type="PROSITE-ProRule" id="PRU00221"/>
    </source>
</evidence>